<protein>
    <submittedName>
        <fullName evidence="3">Uncharacterized protein</fullName>
    </submittedName>
</protein>
<dbReference type="AlphaFoldDB" id="A0A1I8BEU7"/>
<keyword evidence="1" id="KW-1133">Transmembrane helix</keyword>
<dbReference type="WBParaSite" id="MhA1_Contig218.frz3.gene4">
    <property type="protein sequence ID" value="MhA1_Contig218.frz3.gene4"/>
    <property type="gene ID" value="MhA1_Contig218.frz3.gene4"/>
</dbReference>
<organism evidence="2 3">
    <name type="scientific">Meloidogyne hapla</name>
    <name type="common">Root-knot nematode worm</name>
    <dbReference type="NCBI Taxonomy" id="6305"/>
    <lineage>
        <taxon>Eukaryota</taxon>
        <taxon>Metazoa</taxon>
        <taxon>Ecdysozoa</taxon>
        <taxon>Nematoda</taxon>
        <taxon>Chromadorea</taxon>
        <taxon>Rhabditida</taxon>
        <taxon>Tylenchina</taxon>
        <taxon>Tylenchomorpha</taxon>
        <taxon>Tylenchoidea</taxon>
        <taxon>Meloidogynidae</taxon>
        <taxon>Meloidogyninae</taxon>
        <taxon>Meloidogyne</taxon>
    </lineage>
</organism>
<evidence type="ECO:0000313" key="3">
    <source>
        <dbReference type="WBParaSite" id="MhA1_Contig218.frz3.gene4"/>
    </source>
</evidence>
<keyword evidence="1" id="KW-0472">Membrane</keyword>
<dbReference type="Proteomes" id="UP000095281">
    <property type="component" value="Unplaced"/>
</dbReference>
<evidence type="ECO:0000313" key="2">
    <source>
        <dbReference type="Proteomes" id="UP000095281"/>
    </source>
</evidence>
<keyword evidence="1" id="KW-0812">Transmembrane</keyword>
<keyword evidence="2" id="KW-1185">Reference proteome</keyword>
<feature type="transmembrane region" description="Helical" evidence="1">
    <location>
        <begin position="12"/>
        <end position="31"/>
    </location>
</feature>
<reference evidence="3" key="1">
    <citation type="submission" date="2016-11" db="UniProtKB">
        <authorList>
            <consortium name="WormBaseParasite"/>
        </authorList>
    </citation>
    <scope>IDENTIFICATION</scope>
</reference>
<evidence type="ECO:0000256" key="1">
    <source>
        <dbReference type="SAM" id="Phobius"/>
    </source>
</evidence>
<sequence length="126" mass="14470">MHNRRLKIPKFNLNFNLLNYLFILSYFVVFIKANDETTKLIKINIDDVVSEEDYGAALEQDPAKPDDVDNDIIQSLVDNFLNKGTTSNDGDKQQTNIEKLNKEAQALINSSDYWRVENLKVGISFN</sequence>
<name>A0A1I8BEU7_MELHA</name>
<accession>A0A1I8BEU7</accession>
<proteinExistence type="predicted"/>